<feature type="compositionally biased region" description="Polar residues" evidence="7">
    <location>
        <begin position="906"/>
        <end position="921"/>
    </location>
</feature>
<evidence type="ECO:0000256" key="2">
    <source>
        <dbReference type="ARBA" id="ARBA00022833"/>
    </source>
</evidence>
<keyword evidence="4" id="KW-0238">DNA-binding</keyword>
<dbReference type="OMA" id="CANENII"/>
<dbReference type="CDD" id="cd00067">
    <property type="entry name" value="GAL4"/>
    <property type="match status" value="1"/>
</dbReference>
<dbReference type="Proteomes" id="UP000190831">
    <property type="component" value="Chromosome D"/>
</dbReference>
<dbReference type="AlphaFoldDB" id="A0A1G4MCF8"/>
<dbReference type="GO" id="GO:0000978">
    <property type="term" value="F:RNA polymerase II cis-regulatory region sequence-specific DNA binding"/>
    <property type="evidence" value="ECO:0007669"/>
    <property type="project" value="TreeGrafter"/>
</dbReference>
<reference evidence="9 10" key="1">
    <citation type="submission" date="2016-03" db="EMBL/GenBank/DDBJ databases">
        <authorList>
            <person name="Devillers H."/>
        </authorList>
    </citation>
    <scope>NUCLEOTIDE SEQUENCE [LARGE SCALE GENOMIC DNA]</scope>
    <source>
        <strain evidence="9">CBS 6772</strain>
    </source>
</reference>
<dbReference type="SUPFAM" id="SSF57701">
    <property type="entry name" value="Zn2/Cys6 DNA-binding domain"/>
    <property type="match status" value="1"/>
</dbReference>
<keyword evidence="2" id="KW-0862">Zinc</keyword>
<dbReference type="PROSITE" id="PS50048">
    <property type="entry name" value="ZN2_CY6_FUNGAL_2"/>
    <property type="match status" value="1"/>
</dbReference>
<keyword evidence="5" id="KW-0804">Transcription</keyword>
<evidence type="ECO:0000256" key="7">
    <source>
        <dbReference type="SAM" id="MobiDB-lite"/>
    </source>
</evidence>
<evidence type="ECO:0000313" key="9">
    <source>
        <dbReference type="EMBL" id="SCW01434.1"/>
    </source>
</evidence>
<evidence type="ECO:0000313" key="10">
    <source>
        <dbReference type="Proteomes" id="UP000190831"/>
    </source>
</evidence>
<protein>
    <submittedName>
        <fullName evidence="9">LAFE_0D12486g1_1</fullName>
    </submittedName>
</protein>
<keyword evidence="6" id="KW-0539">Nucleus</keyword>
<gene>
    <name evidence="9" type="ORF">LAFE_0D12486G</name>
</gene>
<feature type="compositionally biased region" description="Basic and acidic residues" evidence="7">
    <location>
        <begin position="92"/>
        <end position="124"/>
    </location>
</feature>
<dbReference type="GO" id="GO:0008270">
    <property type="term" value="F:zinc ion binding"/>
    <property type="evidence" value="ECO:0007669"/>
    <property type="project" value="InterPro"/>
</dbReference>
<dbReference type="Gene3D" id="4.10.240.10">
    <property type="entry name" value="Zn(2)-C6 fungal-type DNA-binding domain"/>
    <property type="match status" value="1"/>
</dbReference>
<feature type="region of interest" description="Disordered" evidence="7">
    <location>
        <begin position="86"/>
        <end position="124"/>
    </location>
</feature>
<dbReference type="Pfam" id="PF00172">
    <property type="entry name" value="Zn_clus"/>
    <property type="match status" value="1"/>
</dbReference>
<dbReference type="InterPro" id="IPR050675">
    <property type="entry name" value="OAF3"/>
</dbReference>
<dbReference type="GO" id="GO:0005634">
    <property type="term" value="C:nucleus"/>
    <property type="evidence" value="ECO:0007669"/>
    <property type="project" value="TreeGrafter"/>
</dbReference>
<dbReference type="OrthoDB" id="5069333at2759"/>
<dbReference type="PANTHER" id="PTHR31069:SF29">
    <property type="entry name" value="OLEATE-ACTIVATED TRANSCRIPTION FACTOR 1-RELATED"/>
    <property type="match status" value="1"/>
</dbReference>
<evidence type="ECO:0000259" key="8">
    <source>
        <dbReference type="PROSITE" id="PS50048"/>
    </source>
</evidence>
<dbReference type="CDD" id="cd12148">
    <property type="entry name" value="fungal_TF_MHR"/>
    <property type="match status" value="1"/>
</dbReference>
<dbReference type="FunFam" id="4.10.240.10:FF:000063">
    <property type="entry name" value="AaceriADR404Cp"/>
    <property type="match status" value="1"/>
</dbReference>
<name>A0A1G4MCF8_LACFM</name>
<keyword evidence="10" id="KW-1185">Reference proteome</keyword>
<evidence type="ECO:0000256" key="6">
    <source>
        <dbReference type="ARBA" id="ARBA00023242"/>
    </source>
</evidence>
<organism evidence="9 10">
    <name type="scientific">Lachancea fermentati</name>
    <name type="common">Zygosaccharomyces fermentati</name>
    <dbReference type="NCBI Taxonomy" id="4955"/>
    <lineage>
        <taxon>Eukaryota</taxon>
        <taxon>Fungi</taxon>
        <taxon>Dikarya</taxon>
        <taxon>Ascomycota</taxon>
        <taxon>Saccharomycotina</taxon>
        <taxon>Saccharomycetes</taxon>
        <taxon>Saccharomycetales</taxon>
        <taxon>Saccharomycetaceae</taxon>
        <taxon>Lachancea</taxon>
    </lineage>
</organism>
<evidence type="ECO:0000256" key="1">
    <source>
        <dbReference type="ARBA" id="ARBA00022723"/>
    </source>
</evidence>
<keyword evidence="1" id="KW-0479">Metal-binding</keyword>
<dbReference type="SMART" id="SM00066">
    <property type="entry name" value="GAL4"/>
    <property type="match status" value="1"/>
</dbReference>
<evidence type="ECO:0000256" key="4">
    <source>
        <dbReference type="ARBA" id="ARBA00023125"/>
    </source>
</evidence>
<evidence type="ECO:0000256" key="3">
    <source>
        <dbReference type="ARBA" id="ARBA00023015"/>
    </source>
</evidence>
<dbReference type="InterPro" id="IPR036864">
    <property type="entry name" value="Zn2-C6_fun-type_DNA-bd_sf"/>
</dbReference>
<keyword evidence="3" id="KW-0805">Transcription regulation</keyword>
<dbReference type="InterPro" id="IPR001138">
    <property type="entry name" value="Zn2Cys6_DnaBD"/>
</dbReference>
<sequence length="962" mass="111084">MQEIGDLSNGSSAASKRNRISFVCQACRKSKTKCDREKPSCTRCLKHGIKCVYDVERQTPPKNPSKDAMIARLRREVEYWQARAIKNQQNATDDKTSVSRESSDKSSGDDSYHDNEPYQKPVPRPEDIMVNFYRFFPNIIMTDCSSRDIKPSSDIAQVMQDKFLSVFFASVFAASKGNALINSISTEKRYSYSKQSNFHQDLLNLRDRMLKNCSNDVQRARVNHFIDRIMQGSDSPKEVRTGFFLNLVTTLMHKTFVENTAHEEGVYSSMLADLISQAESTLPSLTVIEQYKRYFYKCVYPFIPYLDMCTFEKTLGEIIVVNSANPQKVKLVLGKKDLRMKIETLAILLVILSISYNAMKSELSACNFITSSANDMIQNSTLIKEFPINESFVLLSQRAIASLNFFVWTTENSLCCLMYMWAFFAFSPDEGDFYYGQPTEFIMGCITTLATNIGLHRDPTHYKQFKEGTIIDQRRVNYRRKLWLCIATMNSVESILKGRYTQAMNDYMNSFLSENSRNSNSYMNLVISDSVDKEPLNLRIHSWIFQRYETFALLLEFDKVWLNLNSETSLDYIEELMMKVRDRVDKNFSIEDMNKTEGDEVITIPHLRGLAETLNIGGIQKVSKFQTYLIARLILLRVLFSLFLYFEIKCNDSEYNYFPYYIKYLMEMIQEFLRVTKIYEKFYNGELSNSSQSFTTFATDKSMQMCIGTILYTVVALILRFTHAIHLLQQVQKNEQFFYGGRHDNLKTTESSKKLEVLNSLRRDFESLLEKICQLSSRHLRITFFSVFKMLLCFDYILQIIKKDELMNKMARLSNLEVCDEGKTNLFLAFGFDISKIGELMQGLNDANHLTLVDVDSLIQIQNCMHDMDFSEAQMSDIMREMPKQNMEATFGNETYGRYNKSQQTVPNALSTDHQSSNDIISGNPGETVANSNSTTSVFPLSSALDLESFDYFDLDFLFRDG</sequence>
<dbReference type="PROSITE" id="PS00463">
    <property type="entry name" value="ZN2_CY6_FUNGAL_1"/>
    <property type="match status" value="1"/>
</dbReference>
<feature type="domain" description="Zn(2)-C6 fungal-type" evidence="8">
    <location>
        <begin position="23"/>
        <end position="53"/>
    </location>
</feature>
<proteinExistence type="predicted"/>
<dbReference type="EMBL" id="LT598492">
    <property type="protein sequence ID" value="SCW01434.1"/>
    <property type="molecule type" value="Genomic_DNA"/>
</dbReference>
<accession>A0A1G4MCF8</accession>
<dbReference type="PANTHER" id="PTHR31069">
    <property type="entry name" value="OLEATE-ACTIVATED TRANSCRIPTION FACTOR 1-RELATED"/>
    <property type="match status" value="1"/>
</dbReference>
<dbReference type="STRING" id="4955.A0A1G4MCF8"/>
<feature type="region of interest" description="Disordered" evidence="7">
    <location>
        <begin position="906"/>
        <end position="929"/>
    </location>
</feature>
<dbReference type="GO" id="GO:0045944">
    <property type="term" value="P:positive regulation of transcription by RNA polymerase II"/>
    <property type="evidence" value="ECO:0007669"/>
    <property type="project" value="TreeGrafter"/>
</dbReference>
<dbReference type="PRINTS" id="PR00755">
    <property type="entry name" value="AFLATOXINBRP"/>
</dbReference>
<evidence type="ECO:0000256" key="5">
    <source>
        <dbReference type="ARBA" id="ARBA00023163"/>
    </source>
</evidence>
<dbReference type="GO" id="GO:0000981">
    <property type="term" value="F:DNA-binding transcription factor activity, RNA polymerase II-specific"/>
    <property type="evidence" value="ECO:0007669"/>
    <property type="project" value="InterPro"/>
</dbReference>